<organism evidence="3 4">
    <name type="scientific">Blyttiomyces helicus</name>
    <dbReference type="NCBI Taxonomy" id="388810"/>
    <lineage>
        <taxon>Eukaryota</taxon>
        <taxon>Fungi</taxon>
        <taxon>Fungi incertae sedis</taxon>
        <taxon>Chytridiomycota</taxon>
        <taxon>Chytridiomycota incertae sedis</taxon>
        <taxon>Chytridiomycetes</taxon>
        <taxon>Chytridiomycetes incertae sedis</taxon>
        <taxon>Blyttiomyces</taxon>
    </lineage>
</organism>
<feature type="transmembrane region" description="Helical" evidence="2">
    <location>
        <begin position="107"/>
        <end position="127"/>
    </location>
</feature>
<keyword evidence="2" id="KW-0472">Membrane</keyword>
<keyword evidence="2" id="KW-1133">Transmembrane helix</keyword>
<keyword evidence="2" id="KW-0812">Transmembrane</keyword>
<feature type="transmembrane region" description="Helical" evidence="2">
    <location>
        <begin position="78"/>
        <end position="100"/>
    </location>
</feature>
<evidence type="ECO:0000256" key="2">
    <source>
        <dbReference type="SAM" id="Phobius"/>
    </source>
</evidence>
<feature type="region of interest" description="Disordered" evidence="1">
    <location>
        <begin position="41"/>
        <end position="62"/>
    </location>
</feature>
<dbReference type="Proteomes" id="UP000269721">
    <property type="component" value="Unassembled WGS sequence"/>
</dbReference>
<evidence type="ECO:0000256" key="1">
    <source>
        <dbReference type="SAM" id="MobiDB-lite"/>
    </source>
</evidence>
<accession>A0A4P9W7N4</accession>
<dbReference type="EMBL" id="KZ998422">
    <property type="protein sequence ID" value="RKO86166.1"/>
    <property type="molecule type" value="Genomic_DNA"/>
</dbReference>
<keyword evidence="4" id="KW-1185">Reference proteome</keyword>
<feature type="transmembrane region" description="Helical" evidence="2">
    <location>
        <begin position="172"/>
        <end position="190"/>
    </location>
</feature>
<dbReference type="AlphaFoldDB" id="A0A4P9W7N4"/>
<evidence type="ECO:0000313" key="3">
    <source>
        <dbReference type="EMBL" id="RKO86166.1"/>
    </source>
</evidence>
<gene>
    <name evidence="3" type="ORF">BDK51DRAFT_39814</name>
</gene>
<evidence type="ECO:0000313" key="4">
    <source>
        <dbReference type="Proteomes" id="UP000269721"/>
    </source>
</evidence>
<reference evidence="4" key="1">
    <citation type="journal article" date="2018" name="Nat. Microbiol.">
        <title>Leveraging single-cell genomics to expand the fungal tree of life.</title>
        <authorList>
            <person name="Ahrendt S.R."/>
            <person name="Quandt C.A."/>
            <person name="Ciobanu D."/>
            <person name="Clum A."/>
            <person name="Salamov A."/>
            <person name="Andreopoulos B."/>
            <person name="Cheng J.F."/>
            <person name="Woyke T."/>
            <person name="Pelin A."/>
            <person name="Henrissat B."/>
            <person name="Reynolds N.K."/>
            <person name="Benny G.L."/>
            <person name="Smith M.E."/>
            <person name="James T.Y."/>
            <person name="Grigoriev I.V."/>
        </authorList>
    </citation>
    <scope>NUCLEOTIDE SEQUENCE [LARGE SCALE GENOMIC DNA]</scope>
</reference>
<sequence length="265" mass="28235">MAGLDSKWLLPLLATAAAPLLAAVAAANLFRSNPSPAAHSYVPVPVHDNDDDETERDAAPSAAAISPATSGRVLAVDVISISLNTAQLVLAIGFLFFAVVHNGHGPLVALSLLAAVASWVITLRLSISTARSYPAPPAPATSKFTFWVYLPALLNELGIVHLLLSSEHPLPIVGYVVPAISALLLILEVYQQYRMDSYGEEAGVAGAVRKPWREVGASIMSQICFNWINQVITLGAQRPLEAKDLLDLAEPDTAAHIVALHYKRK</sequence>
<proteinExistence type="predicted"/>
<name>A0A4P9W7N4_9FUNG</name>
<protein>
    <submittedName>
        <fullName evidence="3">Uncharacterized protein</fullName>
    </submittedName>
</protein>